<feature type="compositionally biased region" description="Basic and acidic residues" evidence="1">
    <location>
        <begin position="196"/>
        <end position="215"/>
    </location>
</feature>
<dbReference type="PROSITE" id="PS50004">
    <property type="entry name" value="C2"/>
    <property type="match status" value="1"/>
</dbReference>
<dbReference type="EMBL" id="JASCZI010000177">
    <property type="protein sequence ID" value="MED6109730.1"/>
    <property type="molecule type" value="Genomic_DNA"/>
</dbReference>
<dbReference type="SUPFAM" id="SSF49562">
    <property type="entry name" value="C2 domain (Calcium/lipid-binding domain, CaLB)"/>
    <property type="match status" value="1"/>
</dbReference>
<evidence type="ECO:0000313" key="4">
    <source>
        <dbReference type="Proteomes" id="UP001341840"/>
    </source>
</evidence>
<comment type="caution">
    <text evidence="3">The sequence shown here is derived from an EMBL/GenBank/DDBJ whole genome shotgun (WGS) entry which is preliminary data.</text>
</comment>
<dbReference type="SMART" id="SM00239">
    <property type="entry name" value="C2"/>
    <property type="match status" value="1"/>
</dbReference>
<dbReference type="Gene3D" id="2.60.40.150">
    <property type="entry name" value="C2 domain"/>
    <property type="match status" value="1"/>
</dbReference>
<dbReference type="InterPro" id="IPR047259">
    <property type="entry name" value="QUIRKY-like"/>
</dbReference>
<evidence type="ECO:0000313" key="3">
    <source>
        <dbReference type="EMBL" id="MED6109730.1"/>
    </source>
</evidence>
<feature type="compositionally biased region" description="Polar residues" evidence="1">
    <location>
        <begin position="172"/>
        <end position="184"/>
    </location>
</feature>
<dbReference type="Proteomes" id="UP001341840">
    <property type="component" value="Unassembled WGS sequence"/>
</dbReference>
<dbReference type="PANTHER" id="PTHR31425">
    <property type="entry name" value="PHOSPHORIBOSYLANTHRANILATE TRANSFERASE ISOFORM 1"/>
    <property type="match status" value="1"/>
</dbReference>
<evidence type="ECO:0000259" key="2">
    <source>
        <dbReference type="PROSITE" id="PS50004"/>
    </source>
</evidence>
<accession>A0ABU6QDP8</accession>
<feature type="domain" description="C2" evidence="2">
    <location>
        <begin position="1"/>
        <end position="121"/>
    </location>
</feature>
<organism evidence="3 4">
    <name type="scientific">Stylosanthes scabra</name>
    <dbReference type="NCBI Taxonomy" id="79078"/>
    <lineage>
        <taxon>Eukaryota</taxon>
        <taxon>Viridiplantae</taxon>
        <taxon>Streptophyta</taxon>
        <taxon>Embryophyta</taxon>
        <taxon>Tracheophyta</taxon>
        <taxon>Spermatophyta</taxon>
        <taxon>Magnoliopsida</taxon>
        <taxon>eudicotyledons</taxon>
        <taxon>Gunneridae</taxon>
        <taxon>Pentapetalae</taxon>
        <taxon>rosids</taxon>
        <taxon>fabids</taxon>
        <taxon>Fabales</taxon>
        <taxon>Fabaceae</taxon>
        <taxon>Papilionoideae</taxon>
        <taxon>50 kb inversion clade</taxon>
        <taxon>dalbergioids sensu lato</taxon>
        <taxon>Dalbergieae</taxon>
        <taxon>Pterocarpus clade</taxon>
        <taxon>Stylosanthes</taxon>
    </lineage>
</organism>
<dbReference type="InterPro" id="IPR035892">
    <property type="entry name" value="C2_domain_sf"/>
</dbReference>
<dbReference type="PANTHER" id="PTHR31425:SF50">
    <property type="entry name" value="FT-INTERACTING PROTEIN 3-RELATED"/>
    <property type="match status" value="1"/>
</dbReference>
<keyword evidence="4" id="KW-1185">Reference proteome</keyword>
<feature type="region of interest" description="Disordered" evidence="1">
    <location>
        <begin position="149"/>
        <end position="218"/>
    </location>
</feature>
<feature type="compositionally biased region" description="Acidic residues" evidence="1">
    <location>
        <begin position="186"/>
        <end position="195"/>
    </location>
</feature>
<proteinExistence type="predicted"/>
<protein>
    <recommendedName>
        <fullName evidence="2">C2 domain-containing protein</fullName>
    </recommendedName>
</protein>
<dbReference type="Pfam" id="PF00168">
    <property type="entry name" value="C2"/>
    <property type="match status" value="1"/>
</dbReference>
<reference evidence="3 4" key="1">
    <citation type="journal article" date="2023" name="Plants (Basel)">
        <title>Bridging the Gap: Combining Genomics and Transcriptomics Approaches to Understand Stylosanthes scabra, an Orphan Legume from the Brazilian Caatinga.</title>
        <authorList>
            <person name="Ferreira-Neto J.R.C."/>
            <person name="da Silva M.D."/>
            <person name="Binneck E."/>
            <person name="de Melo N.F."/>
            <person name="da Silva R.H."/>
            <person name="de Melo A.L.T.M."/>
            <person name="Pandolfi V."/>
            <person name="Bustamante F.O."/>
            <person name="Brasileiro-Vidal A.C."/>
            <person name="Benko-Iseppon A.M."/>
        </authorList>
    </citation>
    <scope>NUCLEOTIDE SEQUENCE [LARGE SCALE GENOMIC DNA]</scope>
    <source>
        <tissue evidence="3">Leaves</tissue>
    </source>
</reference>
<name>A0ABU6QDP8_9FABA</name>
<dbReference type="InterPro" id="IPR000008">
    <property type="entry name" value="C2_dom"/>
</dbReference>
<sequence length="234" mass="27038">MVSARKLRVEILDARNLMPKDGRGTSSPYLVVTFGSQEYKTQTRVRDLNPVWNETMSFDIESPLPNKKVKFLGANQPRKDVLCLKVKHDKRHGPTGRSGDLGQVCLDSKHFVPKGNEVLRYYPLKRTIYKNQKGEIGLKIYYINQQEEEQLPPQHQSSIPEDMPPPLEQETNHPSLSELDNNSIDIEFEPEPDLEPEPKPKPHPHPEPEPEHHEMMVLPNCHIEEERRTNQLAF</sequence>
<evidence type="ECO:0000256" key="1">
    <source>
        <dbReference type="SAM" id="MobiDB-lite"/>
    </source>
</evidence>
<gene>
    <name evidence="3" type="ORF">PIB30_036291</name>
</gene>